<dbReference type="EMBL" id="AZHW01001113">
    <property type="protein sequence ID" value="ETW94132.1"/>
    <property type="molecule type" value="Genomic_DNA"/>
</dbReference>
<proteinExistence type="predicted"/>
<evidence type="ECO:0000313" key="1">
    <source>
        <dbReference type="EMBL" id="ETW94132.1"/>
    </source>
</evidence>
<keyword evidence="2" id="KW-1185">Reference proteome</keyword>
<accession>W4L7W9</accession>
<reference evidence="1 2" key="1">
    <citation type="journal article" date="2014" name="Nature">
        <title>An environmental bacterial taxon with a large and distinct metabolic repertoire.</title>
        <authorList>
            <person name="Wilson M.C."/>
            <person name="Mori T."/>
            <person name="Ruckert C."/>
            <person name="Uria A.R."/>
            <person name="Helf M.J."/>
            <person name="Takada K."/>
            <person name="Gernert C."/>
            <person name="Steffens U.A."/>
            <person name="Heycke N."/>
            <person name="Schmitt S."/>
            <person name="Rinke C."/>
            <person name="Helfrich E.J."/>
            <person name="Brachmann A.O."/>
            <person name="Gurgui C."/>
            <person name="Wakimoto T."/>
            <person name="Kracht M."/>
            <person name="Crusemann M."/>
            <person name="Hentschel U."/>
            <person name="Abe I."/>
            <person name="Matsunaga S."/>
            <person name="Kalinowski J."/>
            <person name="Takeyama H."/>
            <person name="Piel J."/>
        </authorList>
    </citation>
    <scope>NUCLEOTIDE SEQUENCE [LARGE SCALE GENOMIC DNA]</scope>
    <source>
        <strain evidence="2">TSY1</strain>
    </source>
</reference>
<sequence>MIDLVEATVSVDKGGSLLALGKRIQVVTGKDQAKAEG</sequence>
<evidence type="ECO:0000313" key="2">
    <source>
        <dbReference type="Proteomes" id="UP000019141"/>
    </source>
</evidence>
<protein>
    <submittedName>
        <fullName evidence="1">Uncharacterized protein</fullName>
    </submittedName>
</protein>
<gene>
    <name evidence="1" type="ORF">ETSY1_36190</name>
</gene>
<comment type="caution">
    <text evidence="1">The sequence shown here is derived from an EMBL/GenBank/DDBJ whole genome shotgun (WGS) entry which is preliminary data.</text>
</comment>
<organism evidence="1 2">
    <name type="scientific">Entotheonella factor</name>
    <dbReference type="NCBI Taxonomy" id="1429438"/>
    <lineage>
        <taxon>Bacteria</taxon>
        <taxon>Pseudomonadati</taxon>
        <taxon>Nitrospinota/Tectimicrobiota group</taxon>
        <taxon>Candidatus Tectimicrobiota</taxon>
        <taxon>Candidatus Entotheonellia</taxon>
        <taxon>Candidatus Entotheonellales</taxon>
        <taxon>Candidatus Entotheonellaceae</taxon>
        <taxon>Candidatus Entotheonella</taxon>
    </lineage>
</organism>
<dbReference type="AlphaFoldDB" id="W4L7W9"/>
<dbReference type="Proteomes" id="UP000019141">
    <property type="component" value="Unassembled WGS sequence"/>
</dbReference>
<dbReference type="HOGENOM" id="CLU_3363960_0_0_7"/>
<name>W4L7W9_ENTF1</name>